<feature type="compositionally biased region" description="Basic and acidic residues" evidence="1">
    <location>
        <begin position="83"/>
        <end position="106"/>
    </location>
</feature>
<sequence length="188" mass="20900">MATNIEVKCNFTSVFAKYDTVDELKAVANNICGQVKEAFDTRVAEIKSGNTGIVVEVEVSANETPKPEAKSKSKNSKTAGAKEMAEKFKKQEKQQKSEAQKETKENKDNDTLIAITDTKAIKKLGLTFEKYNDKCWVLRGETKPLRKILKDQFKGVYNSRLNGGEGWVFRTANAQECADKLGLNVKVA</sequence>
<proteinExistence type="predicted"/>
<dbReference type="EMBL" id="WCTJ01000039">
    <property type="protein sequence ID" value="KAB4248366.1"/>
    <property type="molecule type" value="Genomic_DNA"/>
</dbReference>
<evidence type="ECO:0000256" key="1">
    <source>
        <dbReference type="SAM" id="MobiDB-lite"/>
    </source>
</evidence>
<comment type="caution">
    <text evidence="2">The sequence shown here is derived from an EMBL/GenBank/DDBJ whole genome shotgun (WGS) entry which is preliminary data.</text>
</comment>
<accession>A0A6I0LBH7</accession>
<name>A0A6I0LBH7_BACUN</name>
<reference evidence="2 3" key="1">
    <citation type="journal article" date="2019" name="Nat. Med.">
        <title>A library of human gut bacterial isolates paired with longitudinal multiomics data enables mechanistic microbiome research.</title>
        <authorList>
            <person name="Poyet M."/>
            <person name="Groussin M."/>
            <person name="Gibbons S.M."/>
            <person name="Avila-Pacheco J."/>
            <person name="Jiang X."/>
            <person name="Kearney S.M."/>
            <person name="Perrotta A.R."/>
            <person name="Berdy B."/>
            <person name="Zhao S."/>
            <person name="Lieberman T.D."/>
            <person name="Swanson P.K."/>
            <person name="Smith M."/>
            <person name="Roesemann S."/>
            <person name="Alexander J.E."/>
            <person name="Rich S.A."/>
            <person name="Livny J."/>
            <person name="Vlamakis H."/>
            <person name="Clish C."/>
            <person name="Bullock K."/>
            <person name="Deik A."/>
            <person name="Scott J."/>
            <person name="Pierce K.A."/>
            <person name="Xavier R.J."/>
            <person name="Alm E.J."/>
        </authorList>
    </citation>
    <scope>NUCLEOTIDE SEQUENCE [LARGE SCALE GENOMIC DNA]</scope>
    <source>
        <strain evidence="2 3">BIOML-A3</strain>
    </source>
</reference>
<evidence type="ECO:0000313" key="2">
    <source>
        <dbReference type="EMBL" id="KAB4248366.1"/>
    </source>
</evidence>
<evidence type="ECO:0000313" key="3">
    <source>
        <dbReference type="Proteomes" id="UP000487989"/>
    </source>
</evidence>
<feature type="region of interest" description="Disordered" evidence="1">
    <location>
        <begin position="62"/>
        <end position="106"/>
    </location>
</feature>
<gene>
    <name evidence="2" type="ORF">GAP48_18620</name>
</gene>
<dbReference type="Proteomes" id="UP000487989">
    <property type="component" value="Unassembled WGS sequence"/>
</dbReference>
<organism evidence="2 3">
    <name type="scientific">Bacteroides uniformis</name>
    <dbReference type="NCBI Taxonomy" id="820"/>
    <lineage>
        <taxon>Bacteria</taxon>
        <taxon>Pseudomonadati</taxon>
        <taxon>Bacteroidota</taxon>
        <taxon>Bacteroidia</taxon>
        <taxon>Bacteroidales</taxon>
        <taxon>Bacteroidaceae</taxon>
        <taxon>Bacteroides</taxon>
    </lineage>
</organism>
<protein>
    <submittedName>
        <fullName evidence="2">Uncharacterized protein</fullName>
    </submittedName>
</protein>
<dbReference type="RefSeq" id="WP_151882051.1">
    <property type="nucleotide sequence ID" value="NZ_WCTH01000011.1"/>
</dbReference>
<dbReference type="AlphaFoldDB" id="A0A6I0LBH7"/>